<evidence type="ECO:0000256" key="5">
    <source>
        <dbReference type="HAMAP-Rule" id="MF_00902"/>
    </source>
</evidence>
<keyword evidence="3 5" id="KW-1133">Transmembrane helix</keyword>
<feature type="transmembrane region" description="Helical" evidence="5">
    <location>
        <begin position="145"/>
        <end position="174"/>
    </location>
</feature>
<dbReference type="PANTHER" id="PTHR30371:SF0">
    <property type="entry name" value="SEC-INDEPENDENT PROTEIN TRANSLOCASE PROTEIN TATC, CHLOROPLASTIC-RELATED"/>
    <property type="match status" value="1"/>
</dbReference>
<sequence>MEPRPALVMFIAEVRKSFRRLFVSIVVVTAGIFYFTPQLLELIQAHLAEKLYFFSVAGPFLAHVKLALFGSLYALMPWIITMFLKALGKPFRVTRGQLLIFSLFTCLLFYAGTIFCYFVTLPFGINFLLGFGSEELKPVISISRFVNFVTVFILVFGTVFELPILMVFTARIGLITRRFFSRNRKYALLLMAILAALLTPTPDVVNMLLMGGPLYILYEVGIIILRVMRIP</sequence>
<protein>
    <recommendedName>
        <fullName evidence="5">Sec-independent protein translocase protein TatC</fullName>
    </recommendedName>
</protein>
<name>A0ABN6M3I8_9BACT</name>
<feature type="transmembrane region" description="Helical" evidence="5">
    <location>
        <begin position="60"/>
        <end position="86"/>
    </location>
</feature>
<keyword evidence="5" id="KW-0813">Transport</keyword>
<comment type="similarity">
    <text evidence="5">Belongs to the TatC family.</text>
</comment>
<keyword evidence="5" id="KW-0811">Translocation</keyword>
<dbReference type="PRINTS" id="PR01840">
    <property type="entry name" value="TATCFAMILY"/>
</dbReference>
<dbReference type="Pfam" id="PF00902">
    <property type="entry name" value="TatC"/>
    <property type="match status" value="1"/>
</dbReference>
<dbReference type="EMBL" id="AP025516">
    <property type="protein sequence ID" value="BDD85859.1"/>
    <property type="molecule type" value="Genomic_DNA"/>
</dbReference>
<proteinExistence type="inferred from homology"/>
<comment type="subunit">
    <text evidence="5">Forms a complex with TatA.</text>
</comment>
<dbReference type="HAMAP" id="MF_00902">
    <property type="entry name" value="TatC"/>
    <property type="match status" value="1"/>
</dbReference>
<evidence type="ECO:0000256" key="1">
    <source>
        <dbReference type="ARBA" id="ARBA00004141"/>
    </source>
</evidence>
<evidence type="ECO:0000313" key="7">
    <source>
        <dbReference type="Proteomes" id="UP000830055"/>
    </source>
</evidence>
<keyword evidence="7" id="KW-1185">Reference proteome</keyword>
<evidence type="ECO:0000256" key="2">
    <source>
        <dbReference type="ARBA" id="ARBA00022692"/>
    </source>
</evidence>
<feature type="transmembrane region" description="Helical" evidence="5">
    <location>
        <begin position="208"/>
        <end position="228"/>
    </location>
</feature>
<evidence type="ECO:0000256" key="4">
    <source>
        <dbReference type="ARBA" id="ARBA00023136"/>
    </source>
</evidence>
<comment type="subcellular location">
    <subcellularLocation>
        <location evidence="5">Cell membrane</location>
        <topology evidence="5">Multi-pass membrane protein</topology>
    </subcellularLocation>
    <subcellularLocation>
        <location evidence="1">Membrane</location>
        <topology evidence="1">Multi-pass membrane protein</topology>
    </subcellularLocation>
</comment>
<accession>A0ABN6M3I8</accession>
<feature type="transmembrane region" description="Helical" evidence="5">
    <location>
        <begin position="186"/>
        <end position="202"/>
    </location>
</feature>
<dbReference type="InterPro" id="IPR002033">
    <property type="entry name" value="TatC"/>
</dbReference>
<dbReference type="PANTHER" id="PTHR30371">
    <property type="entry name" value="SEC-INDEPENDENT PROTEIN TRANSLOCASE PROTEIN TATC"/>
    <property type="match status" value="1"/>
</dbReference>
<organism evidence="6 7">
    <name type="scientific">Desulfofustis limnaeus</name>
    <dbReference type="NCBI Taxonomy" id="2740163"/>
    <lineage>
        <taxon>Bacteria</taxon>
        <taxon>Pseudomonadati</taxon>
        <taxon>Thermodesulfobacteriota</taxon>
        <taxon>Desulfobulbia</taxon>
        <taxon>Desulfobulbales</taxon>
        <taxon>Desulfocapsaceae</taxon>
        <taxon>Desulfofustis</taxon>
    </lineage>
</organism>
<feature type="transmembrane region" description="Helical" evidence="5">
    <location>
        <begin position="98"/>
        <end position="125"/>
    </location>
</feature>
<keyword evidence="2 5" id="KW-0812">Transmembrane</keyword>
<keyword evidence="4 5" id="KW-0472">Membrane</keyword>
<dbReference type="Proteomes" id="UP000830055">
    <property type="component" value="Chromosome"/>
</dbReference>
<dbReference type="RefSeq" id="WP_284152984.1">
    <property type="nucleotide sequence ID" value="NZ_AP025516.1"/>
</dbReference>
<evidence type="ECO:0000313" key="6">
    <source>
        <dbReference type="EMBL" id="BDD85859.1"/>
    </source>
</evidence>
<reference evidence="6 7" key="1">
    <citation type="submission" date="2022-01" db="EMBL/GenBank/DDBJ databases">
        <title>Desulfofustis limnae sp. nov., a novel mesophilic sulfate-reducing bacterium isolated from marsh soil.</title>
        <authorList>
            <person name="Watanabe M."/>
            <person name="Takahashi A."/>
            <person name="Kojima H."/>
            <person name="Fukui M."/>
        </authorList>
    </citation>
    <scope>NUCLEOTIDE SEQUENCE [LARGE SCALE GENOMIC DNA]</scope>
    <source>
        <strain evidence="6 7">PPLL</strain>
    </source>
</reference>
<comment type="function">
    <text evidence="5">Part of the twin-arginine translocation (Tat) system that transports large folded proteins containing a characteristic twin-arginine motif in their signal peptide across membranes.</text>
</comment>
<evidence type="ECO:0000256" key="3">
    <source>
        <dbReference type="ARBA" id="ARBA00022989"/>
    </source>
</evidence>
<feature type="transmembrane region" description="Helical" evidence="5">
    <location>
        <begin position="21"/>
        <end position="40"/>
    </location>
</feature>
<keyword evidence="5" id="KW-0653">Protein transport</keyword>
<gene>
    <name evidence="6" type="primary">tatC_1</name>
    <name evidence="5" type="synonym">tatC</name>
    <name evidence="6" type="ORF">DPPLL_02240</name>
</gene>
<keyword evidence="5" id="KW-1003">Cell membrane</keyword>